<keyword evidence="8" id="KW-1185">Reference proteome</keyword>
<keyword evidence="4 5" id="KW-0642">Proline metabolism</keyword>
<sequence>MTSSSHLYGRSSFFVRPMRISTTNSRSSSPRITIHIFRQASSKAHRPSPYKFPSLCALRFGAFGAIFVSAVLGLGVSDSTTTHTEDVKDEETKSALQRTSTLPLLRSYLVWTLLGIPLLVNNSPSILDILLHSSIPGISFITETVVRSTFFAQFIPGETAKECAPILENLRTRNIGTALNYSAEADTVENTDLTKLEEDRFREIERALNLQGDLEERMSQQGWGKGSSAFALKVTGLIDPDVVERASTTLHRIRSLHNQGAELNVPFPGCPSDADGLVLIPDSRSCLTEAKRYPKMVKKMEVTESESGIKSSDIEKLKLLWDRLDYLTDLAQRNGIRLILDAEETYYQPAIDGYARLLCMKYNRPRDSQDKAWTGPVIYNSYQCYLIRQPEFLAASIQHAEDNGYSIGLKVVRGGYIVKEQAEWKASGKTSKGPIWADKSKTDECYNKSVNITLETLKTQLASRDPQKALSVIFGTHNTDSLSEIFDVLERKELASRSSAGKLKLNKDVSGKVGIAQLYGMREDLSEKIHATFEESKVPISMIFIAYGRLREVLPFLGRRAIENKSLMSGGGGAAAERRRVGSEIRRRLTFGILE</sequence>
<keyword evidence="5" id="KW-0274">FAD</keyword>
<proteinExistence type="inferred from homology"/>
<keyword evidence="5" id="KW-0285">Flavoprotein</keyword>
<evidence type="ECO:0000313" key="8">
    <source>
        <dbReference type="Proteomes" id="UP001329825"/>
    </source>
</evidence>
<evidence type="ECO:0000256" key="1">
    <source>
        <dbReference type="ARBA" id="ARBA00005869"/>
    </source>
</evidence>
<evidence type="ECO:0000259" key="6">
    <source>
        <dbReference type="Pfam" id="PF01619"/>
    </source>
</evidence>
<comment type="catalytic activity">
    <reaction evidence="5">
        <text>L-proline + a quinone = (S)-1-pyrroline-5-carboxylate + a quinol + H(+)</text>
        <dbReference type="Rhea" id="RHEA:23784"/>
        <dbReference type="ChEBI" id="CHEBI:15378"/>
        <dbReference type="ChEBI" id="CHEBI:17388"/>
        <dbReference type="ChEBI" id="CHEBI:24646"/>
        <dbReference type="ChEBI" id="CHEBI:60039"/>
        <dbReference type="ChEBI" id="CHEBI:132124"/>
        <dbReference type="EC" id="1.5.5.2"/>
    </reaction>
</comment>
<evidence type="ECO:0000256" key="3">
    <source>
        <dbReference type="ARBA" id="ARBA00023002"/>
    </source>
</evidence>
<dbReference type="InterPro" id="IPR002872">
    <property type="entry name" value="Proline_DH_dom"/>
</dbReference>
<gene>
    <name evidence="7" type="ORF">IL334_000410</name>
</gene>
<protein>
    <recommendedName>
        <fullName evidence="2 5">Proline dehydrogenase</fullName>
        <ecNumber evidence="2 5">1.5.5.2</ecNumber>
    </recommendedName>
</protein>
<dbReference type="GeneID" id="87952541"/>
<evidence type="ECO:0000256" key="4">
    <source>
        <dbReference type="ARBA" id="ARBA00023062"/>
    </source>
</evidence>
<keyword evidence="3 5" id="KW-0560">Oxidoreductase</keyword>
<dbReference type="InterPro" id="IPR015659">
    <property type="entry name" value="Proline_oxidase"/>
</dbReference>
<evidence type="ECO:0000256" key="5">
    <source>
        <dbReference type="RuleBase" id="RU364054"/>
    </source>
</evidence>
<comment type="function">
    <text evidence="5">Converts proline to delta-1-pyrroline-5-carboxylate.</text>
</comment>
<dbReference type="PANTHER" id="PTHR13914:SF0">
    <property type="entry name" value="PROLINE DEHYDROGENASE 1, MITOCHONDRIAL"/>
    <property type="match status" value="1"/>
</dbReference>
<feature type="domain" description="Proline dehydrogenase" evidence="6">
    <location>
        <begin position="283"/>
        <end position="567"/>
    </location>
</feature>
<dbReference type="Proteomes" id="UP001329825">
    <property type="component" value="Chromosome 1"/>
</dbReference>
<dbReference type="RefSeq" id="XP_062788245.1">
    <property type="nucleotide sequence ID" value="XM_062932194.1"/>
</dbReference>
<evidence type="ECO:0000256" key="2">
    <source>
        <dbReference type="ARBA" id="ARBA00012695"/>
    </source>
</evidence>
<comment type="cofactor">
    <cofactor evidence="5">
        <name>FAD</name>
        <dbReference type="ChEBI" id="CHEBI:57692"/>
    </cofactor>
</comment>
<evidence type="ECO:0000313" key="7">
    <source>
        <dbReference type="EMBL" id="WRT63505.1"/>
    </source>
</evidence>
<reference evidence="7 8" key="1">
    <citation type="submission" date="2024-01" db="EMBL/GenBank/DDBJ databases">
        <title>Comparative genomics of Cryptococcus and Kwoniella reveals pathogenesis evolution and contrasting modes of karyotype evolution via chromosome fusion or intercentromeric recombination.</title>
        <authorList>
            <person name="Coelho M.A."/>
            <person name="David-Palma M."/>
            <person name="Shea T."/>
            <person name="Bowers K."/>
            <person name="McGinley-Smith S."/>
            <person name="Mohammad A.W."/>
            <person name="Gnirke A."/>
            <person name="Yurkov A.M."/>
            <person name="Nowrousian M."/>
            <person name="Sun S."/>
            <person name="Cuomo C.A."/>
            <person name="Heitman J."/>
        </authorList>
    </citation>
    <scope>NUCLEOTIDE SEQUENCE [LARGE SCALE GENOMIC DNA]</scope>
    <source>
        <strain evidence="7">CBS 11374</strain>
    </source>
</reference>
<dbReference type="InterPro" id="IPR029041">
    <property type="entry name" value="FAD-linked_oxidoreductase-like"/>
</dbReference>
<comment type="similarity">
    <text evidence="1 5">Belongs to the proline oxidase family.</text>
</comment>
<dbReference type="Gene3D" id="3.20.20.220">
    <property type="match status" value="1"/>
</dbReference>
<dbReference type="Pfam" id="PF01619">
    <property type="entry name" value="Pro_dh"/>
    <property type="match status" value="1"/>
</dbReference>
<name>A0ABZ1CP31_9TREE</name>
<dbReference type="EMBL" id="CP141881">
    <property type="protein sequence ID" value="WRT63505.1"/>
    <property type="molecule type" value="Genomic_DNA"/>
</dbReference>
<dbReference type="EC" id="1.5.5.2" evidence="2 5"/>
<dbReference type="PANTHER" id="PTHR13914">
    <property type="entry name" value="PROLINE OXIDASE"/>
    <property type="match status" value="1"/>
</dbReference>
<organism evidence="7 8">
    <name type="scientific">Kwoniella shivajii</name>
    <dbReference type="NCBI Taxonomy" id="564305"/>
    <lineage>
        <taxon>Eukaryota</taxon>
        <taxon>Fungi</taxon>
        <taxon>Dikarya</taxon>
        <taxon>Basidiomycota</taxon>
        <taxon>Agaricomycotina</taxon>
        <taxon>Tremellomycetes</taxon>
        <taxon>Tremellales</taxon>
        <taxon>Cryptococcaceae</taxon>
        <taxon>Kwoniella</taxon>
    </lineage>
</organism>
<dbReference type="SUPFAM" id="SSF51730">
    <property type="entry name" value="FAD-linked oxidoreductase"/>
    <property type="match status" value="1"/>
</dbReference>
<accession>A0ABZ1CP31</accession>